<feature type="transmembrane region" description="Helical" evidence="8">
    <location>
        <begin position="214"/>
        <end position="238"/>
    </location>
</feature>
<evidence type="ECO:0000256" key="7">
    <source>
        <dbReference type="SAM" id="MobiDB-lite"/>
    </source>
</evidence>
<dbReference type="EMBL" id="CAWYQH010000079">
    <property type="protein sequence ID" value="CAK8681294.1"/>
    <property type="molecule type" value="Genomic_DNA"/>
</dbReference>
<protein>
    <recommendedName>
        <fullName evidence="6">Protein unc-93 homolog A</fullName>
    </recommendedName>
</protein>
<dbReference type="PANTHER" id="PTHR19444">
    <property type="entry name" value="UNC-93 RELATED"/>
    <property type="match status" value="1"/>
</dbReference>
<dbReference type="InterPro" id="IPR036259">
    <property type="entry name" value="MFS_trans_sf"/>
</dbReference>
<evidence type="ECO:0000256" key="5">
    <source>
        <dbReference type="ARBA" id="ARBA00023136"/>
    </source>
</evidence>
<evidence type="ECO:0000256" key="3">
    <source>
        <dbReference type="ARBA" id="ARBA00022692"/>
    </source>
</evidence>
<keyword evidence="5 8" id="KW-0472">Membrane</keyword>
<feature type="transmembrane region" description="Helical" evidence="8">
    <location>
        <begin position="301"/>
        <end position="322"/>
    </location>
</feature>
<accession>A0ABP0FNT3</accession>
<feature type="transmembrane region" description="Helical" evidence="8">
    <location>
        <begin position="366"/>
        <end position="385"/>
    </location>
</feature>
<dbReference type="Pfam" id="PF05978">
    <property type="entry name" value="UNC-93"/>
    <property type="match status" value="1"/>
</dbReference>
<keyword evidence="4 8" id="KW-1133">Transmembrane helix</keyword>
<keyword evidence="3 8" id="KW-0812">Transmembrane</keyword>
<feature type="transmembrane region" description="Helical" evidence="8">
    <location>
        <begin position="19"/>
        <end position="38"/>
    </location>
</feature>
<evidence type="ECO:0000256" key="8">
    <source>
        <dbReference type="SAM" id="Phobius"/>
    </source>
</evidence>
<feature type="region of interest" description="Disordered" evidence="7">
    <location>
        <begin position="483"/>
        <end position="516"/>
    </location>
</feature>
<reference evidence="9 10" key="1">
    <citation type="submission" date="2024-02" db="EMBL/GenBank/DDBJ databases">
        <authorList>
            <person name="Daric V."/>
            <person name="Darras S."/>
        </authorList>
    </citation>
    <scope>NUCLEOTIDE SEQUENCE [LARGE SCALE GENOMIC DNA]</scope>
</reference>
<comment type="similarity">
    <text evidence="2">Belongs to the unc-93 family.</text>
</comment>
<feature type="transmembrane region" description="Helical" evidence="8">
    <location>
        <begin position="430"/>
        <end position="448"/>
    </location>
</feature>
<organism evidence="9 10">
    <name type="scientific">Clavelina lepadiformis</name>
    <name type="common">Light-bulb sea squirt</name>
    <name type="synonym">Ascidia lepadiformis</name>
    <dbReference type="NCBI Taxonomy" id="159417"/>
    <lineage>
        <taxon>Eukaryota</taxon>
        <taxon>Metazoa</taxon>
        <taxon>Chordata</taxon>
        <taxon>Tunicata</taxon>
        <taxon>Ascidiacea</taxon>
        <taxon>Aplousobranchia</taxon>
        <taxon>Clavelinidae</taxon>
        <taxon>Clavelina</taxon>
    </lineage>
</organism>
<gene>
    <name evidence="9" type="ORF">CVLEPA_LOCUS11510</name>
</gene>
<feature type="transmembrane region" description="Helical" evidence="8">
    <location>
        <begin position="147"/>
        <end position="170"/>
    </location>
</feature>
<proteinExistence type="inferred from homology"/>
<evidence type="ECO:0000256" key="4">
    <source>
        <dbReference type="ARBA" id="ARBA00022989"/>
    </source>
</evidence>
<feature type="transmembrane region" description="Helical" evidence="8">
    <location>
        <begin position="454"/>
        <end position="475"/>
    </location>
</feature>
<evidence type="ECO:0000256" key="1">
    <source>
        <dbReference type="ARBA" id="ARBA00004141"/>
    </source>
</evidence>
<dbReference type="SUPFAM" id="SSF103473">
    <property type="entry name" value="MFS general substrate transporter"/>
    <property type="match status" value="1"/>
</dbReference>
<evidence type="ECO:0000256" key="2">
    <source>
        <dbReference type="ARBA" id="ARBA00009172"/>
    </source>
</evidence>
<evidence type="ECO:0000256" key="6">
    <source>
        <dbReference type="ARBA" id="ARBA00040854"/>
    </source>
</evidence>
<dbReference type="InterPro" id="IPR010291">
    <property type="entry name" value="Ion_channel_UNC-93"/>
</dbReference>
<dbReference type="InterPro" id="IPR051951">
    <property type="entry name" value="UNC-93_regulatory"/>
</dbReference>
<feature type="transmembrane region" description="Helical" evidence="8">
    <location>
        <begin position="391"/>
        <end position="410"/>
    </location>
</feature>
<dbReference type="Proteomes" id="UP001642483">
    <property type="component" value="Unassembled WGS sequence"/>
</dbReference>
<dbReference type="Gene3D" id="1.20.1250.20">
    <property type="entry name" value="MFS general substrate transporter like domains"/>
    <property type="match status" value="1"/>
</dbReference>
<feature type="transmembrane region" description="Helical" evidence="8">
    <location>
        <begin position="334"/>
        <end position="354"/>
    </location>
</feature>
<keyword evidence="10" id="KW-1185">Reference proteome</keyword>
<feature type="transmembrane region" description="Helical" evidence="8">
    <location>
        <begin position="50"/>
        <end position="70"/>
    </location>
</feature>
<evidence type="ECO:0000313" key="10">
    <source>
        <dbReference type="Proteomes" id="UP001642483"/>
    </source>
</evidence>
<comment type="subcellular location">
    <subcellularLocation>
        <location evidence="1">Membrane</location>
        <topology evidence="1">Multi-pass membrane protein</topology>
    </subcellularLocation>
</comment>
<evidence type="ECO:0000313" key="9">
    <source>
        <dbReference type="EMBL" id="CAK8681294.1"/>
    </source>
</evidence>
<feature type="transmembrane region" description="Helical" evidence="8">
    <location>
        <begin position="101"/>
        <end position="126"/>
    </location>
</feature>
<dbReference type="PANTHER" id="PTHR19444:SF13">
    <property type="entry name" value="PROTEIN UNC-93 HOMOLOG A"/>
    <property type="match status" value="1"/>
</dbReference>
<comment type="caution">
    <text evidence="9">The sequence shown here is derived from an EMBL/GenBank/DDBJ whole genome shotgun (WGS) entry which is preliminary data.</text>
</comment>
<sequence length="516" mass="57232">MTSETSADRGMSLERRYRLFLAGIFVNLTAVHGIFSIVSSLNVQEGLGTTSFAVSYATSIVFTACVPVLIEFVSIKKVLLCGQSAYCLFMAGNAYTSYFTLIPGGIFLGIGEGVFWSCAFIMRGFFARKWAKSKNKDFDKTLSYFSGHLFTALQCGVLCGNGVSSLFLFVDRTLSKRAGNFTRSTDFTFCGVNDCQADNVTLANIEQYTPYYPATRYCLIAFLCLLVTIAISILYLAIPADAAVGDDEEDVNIDENLPLEEEILIEASHDEEAKSDHISACSKITDTFKKMAKFTVKRKHLLVMLFPIYDGMLIGFVLAEITRSFASCVLGVDQVGIGVLLYGTTDALFSYVGGKVAGKYNRNIPYAWAFIVDITAYVFCLNWEITQDNSWVVYILFLAFGVSDGVWQALTNDMYGHYFKGEEKIAYSMWNLLAIAGMCLQFSISKLFCMYQKIYIQITVLCAASLTYAISYYIYYIRENTTSPTSGGERHLVSEEKSTNERESDAESTGKATTSA</sequence>
<feature type="compositionally biased region" description="Basic and acidic residues" evidence="7">
    <location>
        <begin position="488"/>
        <end position="505"/>
    </location>
</feature>
<name>A0ABP0FNT3_CLALP</name>